<evidence type="ECO:0000313" key="2">
    <source>
        <dbReference type="Proteomes" id="UP000192132"/>
    </source>
</evidence>
<dbReference type="Proteomes" id="UP000192132">
    <property type="component" value="Unassembled WGS sequence"/>
</dbReference>
<proteinExistence type="predicted"/>
<dbReference type="OrthoDB" id="9915152at2"/>
<dbReference type="EMBL" id="MLCN01000001">
    <property type="protein sequence ID" value="ONG42272.1"/>
    <property type="molecule type" value="Genomic_DNA"/>
</dbReference>
<dbReference type="RefSeq" id="WP_076876659.1">
    <property type="nucleotide sequence ID" value="NZ_MLCN01000001.1"/>
</dbReference>
<gene>
    <name evidence="1" type="ORF">BKE30_00205</name>
</gene>
<accession>A0A1S8CYK0</accession>
<protein>
    <submittedName>
        <fullName evidence="1">Uncharacterized protein</fullName>
    </submittedName>
</protein>
<reference evidence="1 2" key="1">
    <citation type="submission" date="2016-10" db="EMBL/GenBank/DDBJ databases">
        <title>Draft Genome sequence of Alkanindiges sp. strain H1.</title>
        <authorList>
            <person name="Subhash Y."/>
            <person name="Lee S."/>
        </authorList>
    </citation>
    <scope>NUCLEOTIDE SEQUENCE [LARGE SCALE GENOMIC DNA]</scope>
    <source>
        <strain evidence="1 2">H1</strain>
    </source>
</reference>
<dbReference type="STRING" id="1907941.BKE30_00205"/>
<organism evidence="1 2">
    <name type="scientific">Alkanindiges hydrocarboniclasticus</name>
    <dbReference type="NCBI Taxonomy" id="1907941"/>
    <lineage>
        <taxon>Bacteria</taxon>
        <taxon>Pseudomonadati</taxon>
        <taxon>Pseudomonadota</taxon>
        <taxon>Gammaproteobacteria</taxon>
        <taxon>Moraxellales</taxon>
        <taxon>Moraxellaceae</taxon>
        <taxon>Alkanindiges</taxon>
    </lineage>
</organism>
<comment type="caution">
    <text evidence="1">The sequence shown here is derived from an EMBL/GenBank/DDBJ whole genome shotgun (WGS) entry which is preliminary data.</text>
</comment>
<evidence type="ECO:0000313" key="1">
    <source>
        <dbReference type="EMBL" id="ONG42272.1"/>
    </source>
</evidence>
<dbReference type="AlphaFoldDB" id="A0A1S8CYK0"/>
<sequence>MMERILVNIIDVVNEFDGSSDKIFIYQEKDIQITSKGFKSLVNSKWVYYNLAKQEVCATDTGFERNAVAPRVQYRCKSF</sequence>
<name>A0A1S8CYK0_9GAMM</name>
<keyword evidence="2" id="KW-1185">Reference proteome</keyword>